<dbReference type="AlphaFoldDB" id="A0A930VGU7"/>
<gene>
    <name evidence="2" type="ORF">ISU07_16070</name>
</gene>
<protein>
    <submittedName>
        <fullName evidence="2">Uncharacterized protein</fullName>
    </submittedName>
</protein>
<organism evidence="2 3">
    <name type="scientific">Nocardioides islandensis</name>
    <dbReference type="NCBI Taxonomy" id="433663"/>
    <lineage>
        <taxon>Bacteria</taxon>
        <taxon>Bacillati</taxon>
        <taxon>Actinomycetota</taxon>
        <taxon>Actinomycetes</taxon>
        <taxon>Propionibacteriales</taxon>
        <taxon>Nocardioidaceae</taxon>
        <taxon>Nocardioides</taxon>
    </lineage>
</organism>
<dbReference type="EMBL" id="JADKPN010000010">
    <property type="protein sequence ID" value="MBF4764648.1"/>
    <property type="molecule type" value="Genomic_DNA"/>
</dbReference>
<dbReference type="Proteomes" id="UP000640489">
    <property type="component" value="Unassembled WGS sequence"/>
</dbReference>
<comment type="caution">
    <text evidence="2">The sequence shown here is derived from an EMBL/GenBank/DDBJ whole genome shotgun (WGS) entry which is preliminary data.</text>
</comment>
<name>A0A930VGU7_9ACTN</name>
<reference evidence="2" key="1">
    <citation type="submission" date="2020-11" db="EMBL/GenBank/DDBJ databases">
        <title>Nocardioides sp. nov., isolated from Soil of Cynanchum wilfordii Hemsley rhizosphere.</title>
        <authorList>
            <person name="Lee J.-S."/>
            <person name="Suh M.K."/>
            <person name="Kim J.-S."/>
        </authorList>
    </citation>
    <scope>NUCLEOTIDE SEQUENCE</scope>
    <source>
        <strain evidence="2">KCTC 19275</strain>
    </source>
</reference>
<dbReference type="RefSeq" id="WP_194707833.1">
    <property type="nucleotide sequence ID" value="NZ_JADKPN010000010.1"/>
</dbReference>
<accession>A0A930VGU7</accession>
<keyword evidence="3" id="KW-1185">Reference proteome</keyword>
<proteinExistence type="predicted"/>
<evidence type="ECO:0000256" key="1">
    <source>
        <dbReference type="SAM" id="MobiDB-lite"/>
    </source>
</evidence>
<evidence type="ECO:0000313" key="2">
    <source>
        <dbReference type="EMBL" id="MBF4764648.1"/>
    </source>
</evidence>
<sequence length="64" mass="6834">MASALLLIATFHAVLWVSLAVLTVLEPPHPERRLEALAGPPGVMPDVPAAEYDEHDAEPLRPAA</sequence>
<feature type="region of interest" description="Disordered" evidence="1">
    <location>
        <begin position="33"/>
        <end position="64"/>
    </location>
</feature>
<evidence type="ECO:0000313" key="3">
    <source>
        <dbReference type="Proteomes" id="UP000640489"/>
    </source>
</evidence>